<feature type="compositionally biased region" description="Acidic residues" evidence="1">
    <location>
        <begin position="159"/>
        <end position="169"/>
    </location>
</feature>
<proteinExistence type="predicted"/>
<gene>
    <name evidence="2" type="ORF">AWC38_SpisGene19124</name>
</gene>
<feature type="compositionally biased region" description="Basic and acidic residues" evidence="1">
    <location>
        <begin position="181"/>
        <end position="190"/>
    </location>
</feature>
<dbReference type="SUPFAM" id="SSF52058">
    <property type="entry name" value="L domain-like"/>
    <property type="match status" value="1"/>
</dbReference>
<dbReference type="AlphaFoldDB" id="A0A2B4RHF3"/>
<feature type="compositionally biased region" description="Basic and acidic residues" evidence="1">
    <location>
        <begin position="123"/>
        <end position="158"/>
    </location>
</feature>
<evidence type="ECO:0000313" key="2">
    <source>
        <dbReference type="EMBL" id="PFX16596.1"/>
    </source>
</evidence>
<reference evidence="3" key="1">
    <citation type="journal article" date="2017" name="bioRxiv">
        <title>Comparative analysis of the genomes of Stylophora pistillata and Acropora digitifera provides evidence for extensive differences between species of corals.</title>
        <authorList>
            <person name="Voolstra C.R."/>
            <person name="Li Y."/>
            <person name="Liew Y.J."/>
            <person name="Baumgarten S."/>
            <person name="Zoccola D."/>
            <person name="Flot J.-F."/>
            <person name="Tambutte S."/>
            <person name="Allemand D."/>
            <person name="Aranda M."/>
        </authorList>
    </citation>
    <scope>NUCLEOTIDE SEQUENCE [LARGE SCALE GENOMIC DNA]</scope>
</reference>
<dbReference type="OrthoDB" id="5979331at2759"/>
<evidence type="ECO:0000256" key="1">
    <source>
        <dbReference type="SAM" id="MobiDB-lite"/>
    </source>
</evidence>
<accession>A0A2B4RHF3</accession>
<organism evidence="2 3">
    <name type="scientific">Stylophora pistillata</name>
    <name type="common">Smooth cauliflower coral</name>
    <dbReference type="NCBI Taxonomy" id="50429"/>
    <lineage>
        <taxon>Eukaryota</taxon>
        <taxon>Metazoa</taxon>
        <taxon>Cnidaria</taxon>
        <taxon>Anthozoa</taxon>
        <taxon>Hexacorallia</taxon>
        <taxon>Scleractinia</taxon>
        <taxon>Astrocoeniina</taxon>
        <taxon>Pocilloporidae</taxon>
        <taxon>Stylophora</taxon>
    </lineage>
</organism>
<dbReference type="Gene3D" id="3.80.10.10">
    <property type="entry name" value="Ribonuclease Inhibitor"/>
    <property type="match status" value="1"/>
</dbReference>
<feature type="compositionally biased region" description="Polar residues" evidence="1">
    <location>
        <begin position="204"/>
        <end position="216"/>
    </location>
</feature>
<dbReference type="Proteomes" id="UP000225706">
    <property type="component" value="Unassembled WGS sequence"/>
</dbReference>
<feature type="region of interest" description="Disordered" evidence="1">
    <location>
        <begin position="112"/>
        <end position="216"/>
    </location>
</feature>
<keyword evidence="3" id="KW-1185">Reference proteome</keyword>
<evidence type="ECO:0000313" key="3">
    <source>
        <dbReference type="Proteomes" id="UP000225706"/>
    </source>
</evidence>
<protein>
    <submittedName>
        <fullName evidence="2">Uncharacterized protein</fullName>
    </submittedName>
</protein>
<feature type="non-terminal residue" evidence="2">
    <location>
        <position position="216"/>
    </location>
</feature>
<dbReference type="InterPro" id="IPR032675">
    <property type="entry name" value="LRR_dom_sf"/>
</dbReference>
<sequence>MSDQEPRLQECSINEDRVKLTLKCGLLCATRKSVLIENINNMKPTYLAKVTCEKEKAEFSTKQTNMSVTSQTRKDEVKSDMSYNQLEELPPEAFSHNPHLIELNLLNCMFHSGPDKEAEEEPEKGQEKVHKHDHPCLEHTKPQDTRKWQLNTKHREPAEPEQPETEPTDSTDKITAQPMKTETKDNKQSQKDVAANSECEELQTDFQGDQDQSTDE</sequence>
<dbReference type="EMBL" id="LSMT01000533">
    <property type="protein sequence ID" value="PFX16596.1"/>
    <property type="molecule type" value="Genomic_DNA"/>
</dbReference>
<comment type="caution">
    <text evidence="2">The sequence shown here is derived from an EMBL/GenBank/DDBJ whole genome shotgun (WGS) entry which is preliminary data.</text>
</comment>
<name>A0A2B4RHF3_STYPI</name>